<reference evidence="4 5" key="1">
    <citation type="journal article" date="2018" name="ISME J.">
        <title>A methanotrophic archaeon couples anaerobic oxidation of methane to Fe(III) reduction.</title>
        <authorList>
            <person name="Cai C."/>
            <person name="Leu A.O."/>
            <person name="Xie G.J."/>
            <person name="Guo J."/>
            <person name="Feng Y."/>
            <person name="Zhao J.X."/>
            <person name="Tyson G.W."/>
            <person name="Yuan Z."/>
            <person name="Hu S."/>
        </authorList>
    </citation>
    <scope>NUCLEOTIDE SEQUENCE [LARGE SCALE GENOMIC DNA]</scope>
    <source>
        <strain evidence="4">FeB_12</strain>
    </source>
</reference>
<keyword evidence="2" id="KW-0732">Signal</keyword>
<proteinExistence type="predicted"/>
<dbReference type="InterPro" id="IPR039448">
    <property type="entry name" value="Beta_helix"/>
</dbReference>
<dbReference type="SMART" id="SM00710">
    <property type="entry name" value="PbH1"/>
    <property type="match status" value="5"/>
</dbReference>
<evidence type="ECO:0000256" key="2">
    <source>
        <dbReference type="SAM" id="SignalP"/>
    </source>
</evidence>
<dbReference type="EMBL" id="PQAP01000034">
    <property type="protein sequence ID" value="PWB74372.1"/>
    <property type="molecule type" value="Genomic_DNA"/>
</dbReference>
<feature type="chain" id="PRO_5032666874" description="Right handed beta helix domain-containing protein" evidence="2">
    <location>
        <begin position="22"/>
        <end position="414"/>
    </location>
</feature>
<dbReference type="Proteomes" id="UP000250918">
    <property type="component" value="Unassembled WGS sequence"/>
</dbReference>
<sequence>MKRAVPVLAISTFVIVVSANAVTIHVPADQPTIQAGINAAVNGDTVLVAPGTYIGDQNRDIDFLGKRIALISESGASATTIDCDGSAISPHRAFYLHSGEDSTALIQGFTITNAYDTAAAVYGAAAGVKLSGCVISGNSCSGVRRVQMDANWLVLENCTISGNTGDGVYVTRYFAIRNSEISHNTGRGVWAEQPALQSSVTYSVFAGNTLAGMAGWSFSGYMAEVQNCTFVGNYDGLACLLDLPAASEAAFPPEVRNSIFAFNRHYGYASGGYVQPVVKCSNDYGNGYRDWTLNPNDTLGKISANPLFCDTATGDFRLMDASPCAPAHNTCSVLIGALNVGCLCCPDSTGDINLSGVVDLSDLSALISYMTGSGYVLPCIGAGNVNAVGIIDLSDLSALISYLTGGGYILPHCP</sequence>
<dbReference type="InterPro" id="IPR036439">
    <property type="entry name" value="Dockerin_dom_sf"/>
</dbReference>
<evidence type="ECO:0000256" key="1">
    <source>
        <dbReference type="ARBA" id="ARBA00022737"/>
    </source>
</evidence>
<dbReference type="Gene3D" id="2.160.20.10">
    <property type="entry name" value="Single-stranded right-handed beta-helix, Pectin lyase-like"/>
    <property type="match status" value="1"/>
</dbReference>
<dbReference type="SUPFAM" id="SSF63446">
    <property type="entry name" value="Type I dockerin domain"/>
    <property type="match status" value="1"/>
</dbReference>
<dbReference type="GO" id="GO:0000272">
    <property type="term" value="P:polysaccharide catabolic process"/>
    <property type="evidence" value="ECO:0007669"/>
    <property type="project" value="InterPro"/>
</dbReference>
<dbReference type="Pfam" id="PF13229">
    <property type="entry name" value="Beta_helix"/>
    <property type="match status" value="1"/>
</dbReference>
<evidence type="ECO:0000313" key="4">
    <source>
        <dbReference type="EMBL" id="PWB74372.1"/>
    </source>
</evidence>
<dbReference type="InterPro" id="IPR051550">
    <property type="entry name" value="SCF-Subunits/Alg-Epimerases"/>
</dbReference>
<keyword evidence="1" id="KW-0677">Repeat</keyword>
<name>A0A855X9F3_9BACT</name>
<feature type="domain" description="Right handed beta helix" evidence="3">
    <location>
        <begin position="79"/>
        <end position="230"/>
    </location>
</feature>
<dbReference type="Gene3D" id="1.10.1330.10">
    <property type="entry name" value="Dockerin domain"/>
    <property type="match status" value="1"/>
</dbReference>
<evidence type="ECO:0000313" key="5">
    <source>
        <dbReference type="Proteomes" id="UP000250918"/>
    </source>
</evidence>
<evidence type="ECO:0000259" key="3">
    <source>
        <dbReference type="Pfam" id="PF13229"/>
    </source>
</evidence>
<accession>A0A855X9F3</accession>
<dbReference type="InterPro" id="IPR012334">
    <property type="entry name" value="Pectin_lyas_fold"/>
</dbReference>
<dbReference type="SUPFAM" id="SSF51126">
    <property type="entry name" value="Pectin lyase-like"/>
    <property type="match status" value="1"/>
</dbReference>
<gene>
    <name evidence="4" type="ORF">C3F09_04035</name>
</gene>
<organism evidence="4 5">
    <name type="scientific">candidate division GN15 bacterium</name>
    <dbReference type="NCBI Taxonomy" id="2072418"/>
    <lineage>
        <taxon>Bacteria</taxon>
        <taxon>candidate division GN15</taxon>
    </lineage>
</organism>
<comment type="caution">
    <text evidence="4">The sequence shown here is derived from an EMBL/GenBank/DDBJ whole genome shotgun (WGS) entry which is preliminary data.</text>
</comment>
<protein>
    <recommendedName>
        <fullName evidence="3">Right handed beta helix domain-containing protein</fullName>
    </recommendedName>
</protein>
<dbReference type="PANTHER" id="PTHR22990:SF15">
    <property type="entry name" value="F-BOX ONLY PROTEIN 10"/>
    <property type="match status" value="1"/>
</dbReference>
<dbReference type="InterPro" id="IPR006626">
    <property type="entry name" value="PbH1"/>
</dbReference>
<feature type="signal peptide" evidence="2">
    <location>
        <begin position="1"/>
        <end position="21"/>
    </location>
</feature>
<dbReference type="AlphaFoldDB" id="A0A855X9F3"/>
<dbReference type="PANTHER" id="PTHR22990">
    <property type="entry name" value="F-BOX ONLY PROTEIN"/>
    <property type="match status" value="1"/>
</dbReference>
<dbReference type="InterPro" id="IPR011050">
    <property type="entry name" value="Pectin_lyase_fold/virulence"/>
</dbReference>